<dbReference type="PANTHER" id="PTHR48039:SF5">
    <property type="entry name" value="RNA-BINDING PROTEIN 28"/>
    <property type="match status" value="1"/>
</dbReference>
<dbReference type="CDD" id="cd12320">
    <property type="entry name" value="RRM6_RBM19_RRM5_MRD1"/>
    <property type="match status" value="1"/>
</dbReference>
<proteinExistence type="predicted"/>
<feature type="domain" description="RRM" evidence="7">
    <location>
        <begin position="580"/>
        <end position="659"/>
    </location>
</feature>
<dbReference type="InterPro" id="IPR051945">
    <property type="entry name" value="RRM_MRD1_RNA_proc_ribogen"/>
</dbReference>
<dbReference type="Gene3D" id="3.30.70.330">
    <property type="match status" value="5"/>
</dbReference>
<dbReference type="PROSITE" id="PS50102">
    <property type="entry name" value="RRM"/>
    <property type="match status" value="5"/>
</dbReference>
<feature type="domain" description="RRM" evidence="7">
    <location>
        <begin position="240"/>
        <end position="318"/>
    </location>
</feature>
<dbReference type="Pfam" id="PF00076">
    <property type="entry name" value="RRM_1"/>
    <property type="match status" value="4"/>
</dbReference>
<keyword evidence="4" id="KW-0539">Nucleus</keyword>
<evidence type="ECO:0000313" key="8">
    <source>
        <dbReference type="EMBL" id="KAL0490442.1"/>
    </source>
</evidence>
<dbReference type="InterPro" id="IPR035979">
    <property type="entry name" value="RBD_domain_sf"/>
</dbReference>
<feature type="region of interest" description="Disordered" evidence="6">
    <location>
        <begin position="515"/>
        <end position="554"/>
    </location>
</feature>
<organism evidence="8 9">
    <name type="scientific">Acrasis kona</name>
    <dbReference type="NCBI Taxonomy" id="1008807"/>
    <lineage>
        <taxon>Eukaryota</taxon>
        <taxon>Discoba</taxon>
        <taxon>Heterolobosea</taxon>
        <taxon>Tetramitia</taxon>
        <taxon>Eutetramitia</taxon>
        <taxon>Acrasidae</taxon>
        <taxon>Acrasis</taxon>
    </lineage>
</organism>
<gene>
    <name evidence="8" type="ORF">AKO1_009510</name>
</gene>
<keyword evidence="3 5" id="KW-0694">RNA-binding</keyword>
<evidence type="ECO:0000256" key="3">
    <source>
        <dbReference type="ARBA" id="ARBA00022884"/>
    </source>
</evidence>
<accession>A0AAW2ZKR0</accession>
<dbReference type="Proteomes" id="UP001431209">
    <property type="component" value="Unassembled WGS sequence"/>
</dbReference>
<feature type="domain" description="RRM" evidence="7">
    <location>
        <begin position="688"/>
        <end position="766"/>
    </location>
</feature>
<feature type="domain" description="RRM" evidence="7">
    <location>
        <begin position="21"/>
        <end position="98"/>
    </location>
</feature>
<evidence type="ECO:0000256" key="2">
    <source>
        <dbReference type="ARBA" id="ARBA00022737"/>
    </source>
</evidence>
<name>A0AAW2ZKR0_9EUKA</name>
<dbReference type="GO" id="GO:0003729">
    <property type="term" value="F:mRNA binding"/>
    <property type="evidence" value="ECO:0007669"/>
    <property type="project" value="TreeGrafter"/>
</dbReference>
<feature type="domain" description="RRM" evidence="7">
    <location>
        <begin position="428"/>
        <end position="505"/>
    </location>
</feature>
<dbReference type="SUPFAM" id="SSF54928">
    <property type="entry name" value="RNA-binding domain, RBD"/>
    <property type="match status" value="3"/>
</dbReference>
<feature type="region of interest" description="Disordered" evidence="6">
    <location>
        <begin position="1"/>
        <end position="22"/>
    </location>
</feature>
<dbReference type="GO" id="GO:0005634">
    <property type="term" value="C:nucleus"/>
    <property type="evidence" value="ECO:0007669"/>
    <property type="project" value="UniProtKB-SubCell"/>
</dbReference>
<evidence type="ECO:0000256" key="5">
    <source>
        <dbReference type="PROSITE-ProRule" id="PRU00176"/>
    </source>
</evidence>
<dbReference type="InterPro" id="IPR000504">
    <property type="entry name" value="RRM_dom"/>
</dbReference>
<feature type="compositionally biased region" description="Basic and acidic residues" evidence="6">
    <location>
        <begin position="121"/>
        <end position="144"/>
    </location>
</feature>
<reference evidence="8 9" key="1">
    <citation type="submission" date="2024-03" db="EMBL/GenBank/DDBJ databases">
        <title>The Acrasis kona genome and developmental transcriptomes reveal deep origins of eukaryotic multicellular pathways.</title>
        <authorList>
            <person name="Sheikh S."/>
            <person name="Fu C.-J."/>
            <person name="Brown M.W."/>
            <person name="Baldauf S.L."/>
        </authorList>
    </citation>
    <scope>NUCLEOTIDE SEQUENCE [LARGE SCALE GENOMIC DNA]</scope>
    <source>
        <strain evidence="8 9">ATCC MYA-3509</strain>
    </source>
</reference>
<dbReference type="AlphaFoldDB" id="A0AAW2ZKR0"/>
<feature type="region of interest" description="Disordered" evidence="6">
    <location>
        <begin position="777"/>
        <end position="796"/>
    </location>
</feature>
<keyword evidence="9" id="KW-1185">Reference proteome</keyword>
<evidence type="ECO:0000256" key="6">
    <source>
        <dbReference type="SAM" id="MobiDB-lite"/>
    </source>
</evidence>
<feature type="compositionally biased region" description="Basic and acidic residues" evidence="6">
    <location>
        <begin position="168"/>
        <end position="177"/>
    </location>
</feature>
<evidence type="ECO:0000256" key="4">
    <source>
        <dbReference type="ARBA" id="ARBA00023242"/>
    </source>
</evidence>
<dbReference type="EMBL" id="JAOPGA020001688">
    <property type="protein sequence ID" value="KAL0490442.1"/>
    <property type="molecule type" value="Genomic_DNA"/>
</dbReference>
<comment type="caution">
    <text evidence="8">The sequence shown here is derived from an EMBL/GenBank/DDBJ whole genome shotgun (WGS) entry which is preliminary data.</text>
</comment>
<dbReference type="InterPro" id="IPR012677">
    <property type="entry name" value="Nucleotide-bd_a/b_plait_sf"/>
</dbReference>
<dbReference type="PANTHER" id="PTHR48039">
    <property type="entry name" value="RNA-BINDING MOTIF PROTEIN 14B"/>
    <property type="match status" value="1"/>
</dbReference>
<keyword evidence="2" id="KW-0677">Repeat</keyword>
<feature type="compositionally biased region" description="Polar residues" evidence="6">
    <location>
        <begin position="1"/>
        <end position="11"/>
    </location>
</feature>
<feature type="compositionally biased region" description="Acidic residues" evidence="6">
    <location>
        <begin position="178"/>
        <end position="194"/>
    </location>
</feature>
<dbReference type="CDD" id="cd12565">
    <property type="entry name" value="RRM1_MRD1"/>
    <property type="match status" value="1"/>
</dbReference>
<feature type="region of interest" description="Disordered" evidence="6">
    <location>
        <begin position="104"/>
        <end position="206"/>
    </location>
</feature>
<evidence type="ECO:0000259" key="7">
    <source>
        <dbReference type="PROSITE" id="PS50102"/>
    </source>
</evidence>
<evidence type="ECO:0000313" key="9">
    <source>
        <dbReference type="Proteomes" id="UP001431209"/>
    </source>
</evidence>
<dbReference type="SMART" id="SM00360">
    <property type="entry name" value="RRM"/>
    <property type="match status" value="5"/>
</dbReference>
<protein>
    <submittedName>
        <fullName evidence="8">RNA-binding protein 19</fullName>
    </submittedName>
</protein>
<comment type="subcellular location">
    <subcellularLocation>
        <location evidence="1">Nucleus</location>
    </subcellularLocation>
</comment>
<sequence>MNKNKAQQQDGSEQDNDDNNTRIIVKGLPKHLTNPQFLKHFQKMGEVTDAKIMYTKSGESRCFGFVGFKKPEQAKRAIKQTDNTFINMSKIFVSFAKPYKDESIDRPWSKYSEGSSQNKRYVKEKQERQQKKATVSDKQVKDFLGDADDENVPKDKFSFWSNDIEAEDTTKQPRVDDNGDEMDQDDEEEEEDQDEPSKKKTKKKAEKNVSDLDYLKSKIVDNLDQDEINDDDDDDAIDEGRLFVYNLSYSTSEDELLHLFKPFGEVSEIHIPIDKDSKKSKGVAFVLFLIPENAVQATTAINNTNFQGRLIYVVPAKRRQKKATEDTLFSNTSSTSYKKKLEQQRKATANSSHNWNSLFMRSDTVADSISQQIGIDKRQLLIGDDVDNAAVRLALGETEIIKQTKQELTDSGINLEALSDTKAPRSKTVIMVKNLPFEKSEDIMRRELMDLFSSRGGQVSRVIVPESRAVALIEFHEPNDARIAFRANAYRQFHRQPLYLEWAPVGLVKEKLTKKQQEEEKKKKKEEEKKKKQEDKRKQEENKTDSDVLKDVVDDNVENKKQDNVVRVAAVENEVEKESATLFIKNLNFSTKDEGLLKLFAPYNPRKASVAKTKNGTKEQSKGFGFVEFDNLSLAVKAHDAMQGATLDNHAIVVQYSSIQSNSAKKSQPDAKEKTTFVDEDGRVVTFKKIVVRNVAFEATRQDIQQLFSAYGELKTVRLPTKQSGDQHRGFAFVEFVSPKECNAAYEALKNTHLYGRRLVLEYAADDDNLDVQREKMNEQFKGKSKKRTRNEAFSK</sequence>
<evidence type="ECO:0000256" key="1">
    <source>
        <dbReference type="ARBA" id="ARBA00004123"/>
    </source>
</evidence>